<keyword evidence="3" id="KW-0560">Oxidoreductase</keyword>
<dbReference type="Proteomes" id="UP000799767">
    <property type="component" value="Unassembled WGS sequence"/>
</dbReference>
<name>A0A6A6PQL1_9PEZI</name>
<evidence type="ECO:0000313" key="5">
    <source>
        <dbReference type="EMBL" id="KAF2481971.1"/>
    </source>
</evidence>
<dbReference type="Gene3D" id="3.40.50.720">
    <property type="entry name" value="NAD(P)-binding Rossmann-like Domain"/>
    <property type="match status" value="1"/>
</dbReference>
<proteinExistence type="inferred from homology"/>
<dbReference type="Gene3D" id="3.90.180.10">
    <property type="entry name" value="Medium-chain alcohol dehydrogenases, catalytic domain"/>
    <property type="match status" value="1"/>
</dbReference>
<evidence type="ECO:0000256" key="1">
    <source>
        <dbReference type="ARBA" id="ARBA00008072"/>
    </source>
</evidence>
<reference evidence="5" key="1">
    <citation type="journal article" date="2020" name="Stud. Mycol.">
        <title>101 Dothideomycetes genomes: a test case for predicting lifestyles and emergence of pathogens.</title>
        <authorList>
            <person name="Haridas S."/>
            <person name="Albert R."/>
            <person name="Binder M."/>
            <person name="Bloem J."/>
            <person name="Labutti K."/>
            <person name="Salamov A."/>
            <person name="Andreopoulos B."/>
            <person name="Baker S."/>
            <person name="Barry K."/>
            <person name="Bills G."/>
            <person name="Bluhm B."/>
            <person name="Cannon C."/>
            <person name="Castanera R."/>
            <person name="Culley D."/>
            <person name="Daum C."/>
            <person name="Ezra D."/>
            <person name="Gonzalez J."/>
            <person name="Henrissat B."/>
            <person name="Kuo A."/>
            <person name="Liang C."/>
            <person name="Lipzen A."/>
            <person name="Lutzoni F."/>
            <person name="Magnuson J."/>
            <person name="Mondo S."/>
            <person name="Nolan M."/>
            <person name="Ohm R."/>
            <person name="Pangilinan J."/>
            <person name="Park H.-J."/>
            <person name="Ramirez L."/>
            <person name="Alfaro M."/>
            <person name="Sun H."/>
            <person name="Tritt A."/>
            <person name="Yoshinaga Y."/>
            <person name="Zwiers L.-H."/>
            <person name="Turgeon B."/>
            <person name="Goodwin S."/>
            <person name="Spatafora J."/>
            <person name="Crous P."/>
            <person name="Grigoriev I."/>
        </authorList>
    </citation>
    <scope>NUCLEOTIDE SEQUENCE</scope>
    <source>
        <strain evidence="5">CBS 113389</strain>
    </source>
</reference>
<evidence type="ECO:0000256" key="2">
    <source>
        <dbReference type="ARBA" id="ARBA00011245"/>
    </source>
</evidence>
<dbReference type="SMART" id="SM00829">
    <property type="entry name" value="PKS_ER"/>
    <property type="match status" value="1"/>
</dbReference>
<dbReference type="InterPro" id="IPR047122">
    <property type="entry name" value="Trans-enoyl_RdTase-like"/>
</dbReference>
<dbReference type="PANTHER" id="PTHR45348">
    <property type="entry name" value="HYPOTHETICAL OXIDOREDUCTASE (EUROFUNG)"/>
    <property type="match status" value="1"/>
</dbReference>
<dbReference type="PANTHER" id="PTHR45348:SF2">
    <property type="entry name" value="ZINC-TYPE ALCOHOL DEHYDROGENASE-LIKE PROTEIN C2E1P3.01"/>
    <property type="match status" value="1"/>
</dbReference>
<evidence type="ECO:0000259" key="4">
    <source>
        <dbReference type="SMART" id="SM00829"/>
    </source>
</evidence>
<feature type="domain" description="Enoyl reductase (ER)" evidence="4">
    <location>
        <begin position="14"/>
        <end position="344"/>
    </location>
</feature>
<comment type="similarity">
    <text evidence="1">Belongs to the zinc-containing alcohol dehydrogenase family.</text>
</comment>
<organism evidence="5 6">
    <name type="scientific">Neohortaea acidophila</name>
    <dbReference type="NCBI Taxonomy" id="245834"/>
    <lineage>
        <taxon>Eukaryota</taxon>
        <taxon>Fungi</taxon>
        <taxon>Dikarya</taxon>
        <taxon>Ascomycota</taxon>
        <taxon>Pezizomycotina</taxon>
        <taxon>Dothideomycetes</taxon>
        <taxon>Dothideomycetidae</taxon>
        <taxon>Mycosphaerellales</taxon>
        <taxon>Teratosphaeriaceae</taxon>
        <taxon>Neohortaea</taxon>
    </lineage>
</organism>
<dbReference type="AlphaFoldDB" id="A0A6A6PQL1"/>
<sequence length="354" mass="37902">MPPQTMKAIKILPGEKAELQDVPFPQLRPGYVLCKVKCVALNPTDWKHIDGDGGRAGSTVGSDFCGVVEQVGDGVQREWKQGDRIAAFVHGGNDTHPGDGTFAEYCLAKGDVAMKVPDSISDENAASLGVSVITCGQALYQSLGLPLPGSGKSYGGYLLVYGGSSGTGIFAIQYAVLSGCKVVATASERNWPLLKSLGASEVFDYKDPDCGKKIREYTNDSLTLALDCISEGDSAQICEQAVSSRGGAITYLLRSAPHSRKDVVKKHTSGYTVFGEAFDKLGEHVPAKPQDFEHCKKFWQLTEELVAEGRLKPHPMKVGGEGLVGVFDGMQQAREGKVSGVKLVYRVEETPGLR</sequence>
<dbReference type="GO" id="GO:0016651">
    <property type="term" value="F:oxidoreductase activity, acting on NAD(P)H"/>
    <property type="evidence" value="ECO:0007669"/>
    <property type="project" value="InterPro"/>
</dbReference>
<evidence type="ECO:0000256" key="3">
    <source>
        <dbReference type="ARBA" id="ARBA00023002"/>
    </source>
</evidence>
<evidence type="ECO:0000313" key="6">
    <source>
        <dbReference type="Proteomes" id="UP000799767"/>
    </source>
</evidence>
<gene>
    <name evidence="5" type="ORF">BDY17DRAFT_174853</name>
</gene>
<dbReference type="EMBL" id="MU001637">
    <property type="protein sequence ID" value="KAF2481971.1"/>
    <property type="molecule type" value="Genomic_DNA"/>
</dbReference>
<accession>A0A6A6PQL1</accession>
<dbReference type="InterPro" id="IPR011032">
    <property type="entry name" value="GroES-like_sf"/>
</dbReference>
<dbReference type="InterPro" id="IPR013154">
    <property type="entry name" value="ADH-like_N"/>
</dbReference>
<dbReference type="RefSeq" id="XP_033588541.1">
    <property type="nucleotide sequence ID" value="XM_033729843.1"/>
</dbReference>
<dbReference type="InterPro" id="IPR013149">
    <property type="entry name" value="ADH-like_C"/>
</dbReference>
<dbReference type="CDD" id="cd08249">
    <property type="entry name" value="enoyl_reductase_like"/>
    <property type="match status" value="1"/>
</dbReference>
<dbReference type="GeneID" id="54470845"/>
<dbReference type="SUPFAM" id="SSF50129">
    <property type="entry name" value="GroES-like"/>
    <property type="match status" value="1"/>
</dbReference>
<dbReference type="Pfam" id="PF00107">
    <property type="entry name" value="ADH_zinc_N"/>
    <property type="match status" value="1"/>
</dbReference>
<dbReference type="SUPFAM" id="SSF51735">
    <property type="entry name" value="NAD(P)-binding Rossmann-fold domains"/>
    <property type="match status" value="1"/>
</dbReference>
<dbReference type="InterPro" id="IPR036291">
    <property type="entry name" value="NAD(P)-bd_dom_sf"/>
</dbReference>
<protein>
    <submittedName>
        <fullName evidence="5">Putative zinc-binding oxidoreductase ToxD</fullName>
    </submittedName>
</protein>
<dbReference type="Pfam" id="PF08240">
    <property type="entry name" value="ADH_N"/>
    <property type="match status" value="1"/>
</dbReference>
<dbReference type="InterPro" id="IPR020843">
    <property type="entry name" value="ER"/>
</dbReference>
<dbReference type="OrthoDB" id="48317at2759"/>
<comment type="subunit">
    <text evidence="2">Monomer.</text>
</comment>
<keyword evidence="6" id="KW-1185">Reference proteome</keyword>